<organism evidence="9 10">
    <name type="scientific">Fomitopsis schrenkii</name>
    <name type="common">Brown rot fungus</name>
    <dbReference type="NCBI Taxonomy" id="2126942"/>
    <lineage>
        <taxon>Eukaryota</taxon>
        <taxon>Fungi</taxon>
        <taxon>Dikarya</taxon>
        <taxon>Basidiomycota</taxon>
        <taxon>Agaricomycotina</taxon>
        <taxon>Agaricomycetes</taxon>
        <taxon>Polyporales</taxon>
        <taxon>Fomitopsis</taxon>
    </lineage>
</organism>
<feature type="compositionally biased region" description="Polar residues" evidence="7">
    <location>
        <begin position="154"/>
        <end position="165"/>
    </location>
</feature>
<evidence type="ECO:0000256" key="6">
    <source>
        <dbReference type="ARBA" id="ARBA00023054"/>
    </source>
</evidence>
<evidence type="ECO:0000313" key="9">
    <source>
        <dbReference type="EMBL" id="EPT04091.1"/>
    </source>
</evidence>
<dbReference type="GO" id="GO:0042147">
    <property type="term" value="P:retrograde transport, endosome to Golgi"/>
    <property type="evidence" value="ECO:0007669"/>
    <property type="project" value="InterPro"/>
</dbReference>
<evidence type="ECO:0000256" key="5">
    <source>
        <dbReference type="ARBA" id="ARBA00023034"/>
    </source>
</evidence>
<feature type="domain" description="Vacuolar protein sorting-associated protein 54 C-terminal" evidence="8">
    <location>
        <begin position="757"/>
        <end position="888"/>
    </location>
</feature>
<gene>
    <name evidence="9" type="ORF">FOMPIDRAFT_45994</name>
</gene>
<feature type="compositionally biased region" description="Pro residues" evidence="7">
    <location>
        <begin position="701"/>
        <end position="715"/>
    </location>
</feature>
<keyword evidence="5" id="KW-0333">Golgi apparatus</keyword>
<feature type="region of interest" description="Disordered" evidence="7">
    <location>
        <begin position="96"/>
        <end position="119"/>
    </location>
</feature>
<keyword evidence="3" id="KW-0813">Transport</keyword>
<keyword evidence="4" id="KW-0653">Protein transport</keyword>
<evidence type="ECO:0000256" key="2">
    <source>
        <dbReference type="ARBA" id="ARBA00009150"/>
    </source>
</evidence>
<dbReference type="EMBL" id="KE504128">
    <property type="protein sequence ID" value="EPT04091.1"/>
    <property type="molecule type" value="Genomic_DNA"/>
</dbReference>
<evidence type="ECO:0000256" key="1">
    <source>
        <dbReference type="ARBA" id="ARBA00004601"/>
    </source>
</evidence>
<evidence type="ECO:0000256" key="3">
    <source>
        <dbReference type="ARBA" id="ARBA00022448"/>
    </source>
</evidence>
<dbReference type="OrthoDB" id="10259024at2759"/>
<evidence type="ECO:0000256" key="7">
    <source>
        <dbReference type="SAM" id="MobiDB-lite"/>
    </source>
</evidence>
<dbReference type="GO" id="GO:0015031">
    <property type="term" value="P:protein transport"/>
    <property type="evidence" value="ECO:0007669"/>
    <property type="project" value="UniProtKB-KW"/>
</dbReference>
<feature type="region of interest" description="Disordered" evidence="7">
    <location>
        <begin position="691"/>
        <end position="750"/>
    </location>
</feature>
<dbReference type="PANTHER" id="PTHR12965">
    <property type="entry name" value="VACUOLAR PROTEIN SORTING 54"/>
    <property type="match status" value="1"/>
</dbReference>
<feature type="region of interest" description="Disordered" evidence="7">
    <location>
        <begin position="149"/>
        <end position="185"/>
    </location>
</feature>
<dbReference type="GO" id="GO:0005829">
    <property type="term" value="C:cytosol"/>
    <property type="evidence" value="ECO:0007669"/>
    <property type="project" value="GOC"/>
</dbReference>
<dbReference type="GO" id="GO:0000938">
    <property type="term" value="C:GARP complex"/>
    <property type="evidence" value="ECO:0007669"/>
    <property type="project" value="InterPro"/>
</dbReference>
<dbReference type="InterPro" id="IPR012501">
    <property type="entry name" value="Vps54_C"/>
</dbReference>
<dbReference type="Pfam" id="PF07928">
    <property type="entry name" value="Vps54"/>
    <property type="match status" value="1"/>
</dbReference>
<dbReference type="Proteomes" id="UP000015241">
    <property type="component" value="Unassembled WGS sequence"/>
</dbReference>
<feature type="compositionally biased region" description="Polar residues" evidence="7">
    <location>
        <begin position="32"/>
        <end position="47"/>
    </location>
</feature>
<name>S8FS92_FOMSC</name>
<evidence type="ECO:0000313" key="10">
    <source>
        <dbReference type="Proteomes" id="UP000015241"/>
    </source>
</evidence>
<feature type="region of interest" description="Disordered" evidence="7">
    <location>
        <begin position="356"/>
        <end position="400"/>
    </location>
</feature>
<reference evidence="9 10" key="1">
    <citation type="journal article" date="2012" name="Science">
        <title>The Paleozoic origin of enzymatic lignin decomposition reconstructed from 31 fungal genomes.</title>
        <authorList>
            <person name="Floudas D."/>
            <person name="Binder M."/>
            <person name="Riley R."/>
            <person name="Barry K."/>
            <person name="Blanchette R.A."/>
            <person name="Henrissat B."/>
            <person name="Martinez A.T."/>
            <person name="Otillar R."/>
            <person name="Spatafora J.W."/>
            <person name="Yadav J.S."/>
            <person name="Aerts A."/>
            <person name="Benoit I."/>
            <person name="Boyd A."/>
            <person name="Carlson A."/>
            <person name="Copeland A."/>
            <person name="Coutinho P.M."/>
            <person name="de Vries R.P."/>
            <person name="Ferreira P."/>
            <person name="Findley K."/>
            <person name="Foster B."/>
            <person name="Gaskell J."/>
            <person name="Glotzer D."/>
            <person name="Gorecki P."/>
            <person name="Heitman J."/>
            <person name="Hesse C."/>
            <person name="Hori C."/>
            <person name="Igarashi K."/>
            <person name="Jurgens J.A."/>
            <person name="Kallen N."/>
            <person name="Kersten P."/>
            <person name="Kohler A."/>
            <person name="Kuees U."/>
            <person name="Kumar T.K.A."/>
            <person name="Kuo A."/>
            <person name="LaButti K."/>
            <person name="Larrondo L.F."/>
            <person name="Lindquist E."/>
            <person name="Ling A."/>
            <person name="Lombard V."/>
            <person name="Lucas S."/>
            <person name="Lundell T."/>
            <person name="Martin R."/>
            <person name="McLaughlin D.J."/>
            <person name="Morgenstern I."/>
            <person name="Morin E."/>
            <person name="Murat C."/>
            <person name="Nagy L.G."/>
            <person name="Nolan M."/>
            <person name="Ohm R.A."/>
            <person name="Patyshakuliyeva A."/>
            <person name="Rokas A."/>
            <person name="Ruiz-Duenas F.J."/>
            <person name="Sabat G."/>
            <person name="Salamov A."/>
            <person name="Samejima M."/>
            <person name="Schmutz J."/>
            <person name="Slot J.C."/>
            <person name="St John F."/>
            <person name="Stenlid J."/>
            <person name="Sun H."/>
            <person name="Sun S."/>
            <person name="Syed K."/>
            <person name="Tsang A."/>
            <person name="Wiebenga A."/>
            <person name="Young D."/>
            <person name="Pisabarro A."/>
            <person name="Eastwood D.C."/>
            <person name="Martin F."/>
            <person name="Cullen D."/>
            <person name="Grigoriev I.V."/>
            <person name="Hibbett D.S."/>
        </authorList>
    </citation>
    <scope>NUCLEOTIDE SEQUENCE</scope>
    <source>
        <strain evidence="10">FP-58527</strain>
    </source>
</reference>
<proteinExistence type="inferred from homology"/>
<dbReference type="HOGENOM" id="CLU_003094_1_0_1"/>
<accession>S8FS92</accession>
<sequence>MSDHSSTPSRPATPVAELPSTSQVRPYRFTWDPTSARRTGPGSVSATTEGHADYYGNATPYDLYGNASLASLQSGALPAEWSSTKHGFHAISTVVNSPHHKSAPPKAHSSIPSVPPADLPRVRRKDFDAYLTAVAPEWERFKRNAELGREGTAQLPSTPRASASFDNRDFPRTPRLHLGREPPPLESVPQVFFDPKFHLGDPHTFNAVTEQGENGDAGDADPSSLSYSLPLLEKLSHHADTIEQHLVREISIRSTSFFAALANLQDLQTESEQCLDRIGKLRGLLKDVDEKGARKGLEIVRRECKQRNLDSVKEGVKELGGVVDMMGVAKSLVAAGQWGEALDVIDELDRLWDVDSTSQLPESKPPAHSSRPVPSRQGTRSPLPSVPESPQENPNLHPKPALNIPLSSLKAFSSLPAHLRSLTMEITSALTSEFVSVLRLDLIERIDSDELEARKDNPDVSLKDRLRPLLQSLARTKGVQEAVVSWREVVMAEVRSMMRRRIPASDLDDDGKTSSLADELRTMLHPAFMDLARMMYRSLLRCTERLHREGALVVEVLQGLRPPKESIDIASLQEELSSTLSSAAELAHTRASRVIALRGEQHASLDLPNFASLFNESWNFVIESEKICSRMIVGLRGTMISQAKTFLQAFHQAHISQSAKLVEDEQWNAAEVAPSVQHIVDLLVDASISDPPEFKLDHPPETPNPASPLLSPQPQPTQSLRPSSPLPSPNFPSMRPSASRTGSRRSGPTKHLHIEDRAYFAVSATLEVLVILADYLKIIINLEMLTTETMSRVIELLKAFNSRTCQVVLGAGAMRSAGLKNITARHLALASQSLSIVISLVPYIRETFRRHLSQKQAVMLVEFDKLKRDYQEHQNEIHQKLIAIMGDRLSAHIKSLHVSTPPISDGPRANRVLVMHRT</sequence>
<dbReference type="PANTHER" id="PTHR12965:SF0">
    <property type="entry name" value="VACUOLAR PROTEIN SORTING-ASSOCIATED PROTEIN 54"/>
    <property type="match status" value="1"/>
</dbReference>
<dbReference type="GO" id="GO:0006896">
    <property type="term" value="P:Golgi to vacuole transport"/>
    <property type="evidence" value="ECO:0007669"/>
    <property type="project" value="TreeGrafter"/>
</dbReference>
<dbReference type="Gene3D" id="6.10.250.860">
    <property type="match status" value="1"/>
</dbReference>
<dbReference type="GO" id="GO:0019905">
    <property type="term" value="F:syntaxin binding"/>
    <property type="evidence" value="ECO:0007669"/>
    <property type="project" value="TreeGrafter"/>
</dbReference>
<dbReference type="FunCoup" id="S8FS92">
    <property type="interactions" value="261"/>
</dbReference>
<dbReference type="InParanoid" id="S8FS92"/>
<feature type="compositionally biased region" description="Polar residues" evidence="7">
    <location>
        <begin position="376"/>
        <end position="394"/>
    </location>
</feature>
<dbReference type="AlphaFoldDB" id="S8FS92"/>
<evidence type="ECO:0000256" key="4">
    <source>
        <dbReference type="ARBA" id="ARBA00022927"/>
    </source>
</evidence>
<dbReference type="InterPro" id="IPR039745">
    <property type="entry name" value="Vps54"/>
</dbReference>
<feature type="region of interest" description="Disordered" evidence="7">
    <location>
        <begin position="203"/>
        <end position="223"/>
    </location>
</feature>
<feature type="compositionally biased region" description="Polar residues" evidence="7">
    <location>
        <begin position="736"/>
        <end position="746"/>
    </location>
</feature>
<comment type="subcellular location">
    <subcellularLocation>
        <location evidence="1">Golgi apparatus</location>
        <location evidence="1">trans-Golgi network</location>
    </subcellularLocation>
</comment>
<dbReference type="STRING" id="743788.S8FS92"/>
<keyword evidence="10" id="KW-1185">Reference proteome</keyword>
<evidence type="ECO:0000259" key="8">
    <source>
        <dbReference type="Pfam" id="PF07928"/>
    </source>
</evidence>
<feature type="region of interest" description="Disordered" evidence="7">
    <location>
        <begin position="1"/>
        <end position="47"/>
    </location>
</feature>
<keyword evidence="6" id="KW-0175">Coiled coil</keyword>
<feature type="compositionally biased region" description="Polar residues" evidence="7">
    <location>
        <begin position="1"/>
        <end position="10"/>
    </location>
</feature>
<comment type="similarity">
    <text evidence="2">Belongs to the VPS54 family.</text>
</comment>
<protein>
    <recommendedName>
        <fullName evidence="8">Vacuolar protein sorting-associated protein 54 C-terminal domain-containing protein</fullName>
    </recommendedName>
</protein>
<dbReference type="eggNOG" id="KOG2115">
    <property type="taxonomic scope" value="Eukaryota"/>
</dbReference>